<gene>
    <name evidence="1" type="ORF">SDC9_175060</name>
</gene>
<proteinExistence type="predicted"/>
<evidence type="ECO:0000313" key="1">
    <source>
        <dbReference type="EMBL" id="MPN27626.1"/>
    </source>
</evidence>
<accession>A0A645GN67</accession>
<name>A0A645GN67_9ZZZZ</name>
<protein>
    <submittedName>
        <fullName evidence="1">Uncharacterized protein</fullName>
    </submittedName>
</protein>
<sequence length="110" mass="12036">MCLRIFGNVLFQQMQPHGNVPGLAVTVLPNLNGRILDIGNLLIGQLFKGAVLKTIFFSISNQPQPAVWRNALKARCSGEFQQIALGVRVGQQQRQLFRICGGDGFTGAQK</sequence>
<reference evidence="1" key="1">
    <citation type="submission" date="2019-08" db="EMBL/GenBank/DDBJ databases">
        <authorList>
            <person name="Kucharzyk K."/>
            <person name="Murdoch R.W."/>
            <person name="Higgins S."/>
            <person name="Loffler F."/>
        </authorList>
    </citation>
    <scope>NUCLEOTIDE SEQUENCE</scope>
</reference>
<comment type="caution">
    <text evidence="1">The sequence shown here is derived from an EMBL/GenBank/DDBJ whole genome shotgun (WGS) entry which is preliminary data.</text>
</comment>
<organism evidence="1">
    <name type="scientific">bioreactor metagenome</name>
    <dbReference type="NCBI Taxonomy" id="1076179"/>
    <lineage>
        <taxon>unclassified sequences</taxon>
        <taxon>metagenomes</taxon>
        <taxon>ecological metagenomes</taxon>
    </lineage>
</organism>
<dbReference type="AlphaFoldDB" id="A0A645GN67"/>
<dbReference type="EMBL" id="VSSQ01077609">
    <property type="protein sequence ID" value="MPN27626.1"/>
    <property type="molecule type" value="Genomic_DNA"/>
</dbReference>